<dbReference type="EMBL" id="JABBNB010000046">
    <property type="protein sequence ID" value="NMO04981.1"/>
    <property type="molecule type" value="Genomic_DNA"/>
</dbReference>
<evidence type="ECO:0000256" key="4">
    <source>
        <dbReference type="ARBA" id="ARBA00022989"/>
    </source>
</evidence>
<evidence type="ECO:0000259" key="7">
    <source>
        <dbReference type="Pfam" id="PF13190"/>
    </source>
</evidence>
<evidence type="ECO:0000256" key="5">
    <source>
        <dbReference type="ARBA" id="ARBA00023136"/>
    </source>
</evidence>
<gene>
    <name evidence="8" type="ORF">HH308_27545</name>
</gene>
<comment type="caution">
    <text evidence="8">The sequence shown here is derived from an EMBL/GenBank/DDBJ whole genome shotgun (WGS) entry which is preliminary data.</text>
</comment>
<evidence type="ECO:0000256" key="3">
    <source>
        <dbReference type="ARBA" id="ARBA00022692"/>
    </source>
</evidence>
<evidence type="ECO:0000256" key="6">
    <source>
        <dbReference type="SAM" id="Phobius"/>
    </source>
</evidence>
<evidence type="ECO:0000313" key="8">
    <source>
        <dbReference type="EMBL" id="NMO04981.1"/>
    </source>
</evidence>
<feature type="transmembrane region" description="Helical" evidence="6">
    <location>
        <begin position="7"/>
        <end position="26"/>
    </location>
</feature>
<protein>
    <recommendedName>
        <fullName evidence="7">PDGLE domain-containing protein</fullName>
    </recommendedName>
</protein>
<name>A0A848L937_9ACTN</name>
<dbReference type="GO" id="GO:0005886">
    <property type="term" value="C:plasma membrane"/>
    <property type="evidence" value="ECO:0007669"/>
    <property type="project" value="UniProtKB-SubCell"/>
</dbReference>
<dbReference type="Pfam" id="PF13190">
    <property type="entry name" value="PDGLE"/>
    <property type="match status" value="1"/>
</dbReference>
<keyword evidence="9" id="KW-1185">Reference proteome</keyword>
<feature type="domain" description="PDGLE" evidence="7">
    <location>
        <begin position="4"/>
        <end position="106"/>
    </location>
</feature>
<keyword evidence="2" id="KW-1003">Cell membrane</keyword>
<dbReference type="InterPro" id="IPR025937">
    <property type="entry name" value="PDGLE_dom"/>
</dbReference>
<dbReference type="Proteomes" id="UP000550729">
    <property type="component" value="Unassembled WGS sequence"/>
</dbReference>
<keyword evidence="5 6" id="KW-0472">Membrane</keyword>
<dbReference type="RefSeq" id="WP_170197487.1">
    <property type="nucleotide sequence ID" value="NZ_JABBNB010000046.1"/>
</dbReference>
<keyword evidence="3 6" id="KW-0812">Transmembrane</keyword>
<comment type="subcellular location">
    <subcellularLocation>
        <location evidence="1">Cell membrane</location>
    </subcellularLocation>
</comment>
<evidence type="ECO:0000256" key="2">
    <source>
        <dbReference type="ARBA" id="ARBA00022475"/>
    </source>
</evidence>
<sequence>MTRRRLLAIGMFVTLVIAGAVSYFAVSTPDGLDATTQRGCQTVKVDGVEQLHGSCIAQHVTDHAMASSPLAGYSVAGLHGATGIAGIVGVFTTLAVAGGLLWLLARKNRASA</sequence>
<reference evidence="8 9" key="1">
    <citation type="submission" date="2020-04" db="EMBL/GenBank/DDBJ databases">
        <title>Gordonia sp. nov. TBRC 11910.</title>
        <authorList>
            <person name="Suriyachadkun C."/>
        </authorList>
    </citation>
    <scope>NUCLEOTIDE SEQUENCE [LARGE SCALE GENOMIC DNA]</scope>
    <source>
        <strain evidence="8 9">TBRC 11910</strain>
    </source>
</reference>
<evidence type="ECO:0000256" key="1">
    <source>
        <dbReference type="ARBA" id="ARBA00004236"/>
    </source>
</evidence>
<proteinExistence type="predicted"/>
<organism evidence="8 9">
    <name type="scientific">Gordonia asplenii</name>
    <dbReference type="NCBI Taxonomy" id="2725283"/>
    <lineage>
        <taxon>Bacteria</taxon>
        <taxon>Bacillati</taxon>
        <taxon>Actinomycetota</taxon>
        <taxon>Actinomycetes</taxon>
        <taxon>Mycobacteriales</taxon>
        <taxon>Gordoniaceae</taxon>
        <taxon>Gordonia</taxon>
    </lineage>
</organism>
<feature type="transmembrane region" description="Helical" evidence="6">
    <location>
        <begin position="83"/>
        <end position="105"/>
    </location>
</feature>
<keyword evidence="4 6" id="KW-1133">Transmembrane helix</keyword>
<accession>A0A848L937</accession>
<dbReference type="AlphaFoldDB" id="A0A848L937"/>
<evidence type="ECO:0000313" key="9">
    <source>
        <dbReference type="Proteomes" id="UP000550729"/>
    </source>
</evidence>